<reference evidence="1" key="1">
    <citation type="journal article" date="2023" name="G3 (Bethesda)">
        <title>Whole genome assemblies of Zophobas morio and Tenebrio molitor.</title>
        <authorList>
            <person name="Kaur S."/>
            <person name="Stinson S.A."/>
            <person name="diCenzo G.C."/>
        </authorList>
    </citation>
    <scope>NUCLEOTIDE SEQUENCE</scope>
    <source>
        <strain evidence="1">QUZm001</strain>
    </source>
</reference>
<name>A0AA38IEI3_9CUCU</name>
<evidence type="ECO:0000313" key="1">
    <source>
        <dbReference type="EMBL" id="KAJ3653553.1"/>
    </source>
</evidence>
<evidence type="ECO:0000313" key="2">
    <source>
        <dbReference type="Proteomes" id="UP001168821"/>
    </source>
</evidence>
<dbReference type="AlphaFoldDB" id="A0AA38IEI3"/>
<gene>
    <name evidence="1" type="ORF">Zmor_012796</name>
</gene>
<dbReference type="EMBL" id="JALNTZ010000004">
    <property type="protein sequence ID" value="KAJ3653553.1"/>
    <property type="molecule type" value="Genomic_DNA"/>
</dbReference>
<proteinExistence type="predicted"/>
<protein>
    <submittedName>
        <fullName evidence="1">Uncharacterized protein</fullName>
    </submittedName>
</protein>
<sequence length="144" mass="15988">MYSMSCLVGDSSSQAVGSVVTSSIYIRAWAIVCTPSDRIVCRGWAVGGLRVGHRLLTFTRTRVHNSAVHRFGNACLESRLLFVDDAPFRVHCLEVGRCGGAGMRVPHLYIFRVLTTRMRKLGHSWMRRRDGPVLSARALAEIKG</sequence>
<comment type="caution">
    <text evidence="1">The sequence shown here is derived from an EMBL/GenBank/DDBJ whole genome shotgun (WGS) entry which is preliminary data.</text>
</comment>
<dbReference type="Proteomes" id="UP001168821">
    <property type="component" value="Unassembled WGS sequence"/>
</dbReference>
<accession>A0AA38IEI3</accession>
<organism evidence="1 2">
    <name type="scientific">Zophobas morio</name>
    <dbReference type="NCBI Taxonomy" id="2755281"/>
    <lineage>
        <taxon>Eukaryota</taxon>
        <taxon>Metazoa</taxon>
        <taxon>Ecdysozoa</taxon>
        <taxon>Arthropoda</taxon>
        <taxon>Hexapoda</taxon>
        <taxon>Insecta</taxon>
        <taxon>Pterygota</taxon>
        <taxon>Neoptera</taxon>
        <taxon>Endopterygota</taxon>
        <taxon>Coleoptera</taxon>
        <taxon>Polyphaga</taxon>
        <taxon>Cucujiformia</taxon>
        <taxon>Tenebrionidae</taxon>
        <taxon>Zophobas</taxon>
    </lineage>
</organism>
<keyword evidence="2" id="KW-1185">Reference proteome</keyword>